<dbReference type="Proteomes" id="UP000594260">
    <property type="component" value="Unplaced"/>
</dbReference>
<dbReference type="AlphaFoldDB" id="A0A7M7MFT4"/>
<evidence type="ECO:0000313" key="4">
    <source>
        <dbReference type="Proteomes" id="UP000594260"/>
    </source>
</evidence>
<dbReference type="InParanoid" id="A0A7M7MFT4"/>
<feature type="compositionally biased region" description="Gly residues" evidence="2">
    <location>
        <begin position="445"/>
        <end position="456"/>
    </location>
</feature>
<dbReference type="InterPro" id="IPR018797">
    <property type="entry name" value="FAM98"/>
</dbReference>
<evidence type="ECO:0008006" key="5">
    <source>
        <dbReference type="Google" id="ProtNLM"/>
    </source>
</evidence>
<organism evidence="3 4">
    <name type="scientific">Varroa destructor</name>
    <name type="common">Honeybee mite</name>
    <dbReference type="NCBI Taxonomy" id="109461"/>
    <lineage>
        <taxon>Eukaryota</taxon>
        <taxon>Metazoa</taxon>
        <taxon>Ecdysozoa</taxon>
        <taxon>Arthropoda</taxon>
        <taxon>Chelicerata</taxon>
        <taxon>Arachnida</taxon>
        <taxon>Acari</taxon>
        <taxon>Parasitiformes</taxon>
        <taxon>Mesostigmata</taxon>
        <taxon>Gamasina</taxon>
        <taxon>Dermanyssoidea</taxon>
        <taxon>Varroidae</taxon>
        <taxon>Varroa</taxon>
    </lineage>
</organism>
<reference evidence="3" key="1">
    <citation type="submission" date="2021-01" db="UniProtKB">
        <authorList>
            <consortium name="EnsemblMetazoa"/>
        </authorList>
    </citation>
    <scope>IDENTIFICATION</scope>
</reference>
<comment type="similarity">
    <text evidence="1">Belongs to the FAM98 family.</text>
</comment>
<dbReference type="GeneID" id="111249262"/>
<accession>A0A7M7MFT4</accession>
<feature type="compositionally biased region" description="Low complexity" evidence="2">
    <location>
        <begin position="386"/>
        <end position="405"/>
    </location>
</feature>
<dbReference type="OrthoDB" id="512356at2759"/>
<evidence type="ECO:0000313" key="3">
    <source>
        <dbReference type="EnsemblMetazoa" id="XP_022658617"/>
    </source>
</evidence>
<proteinExistence type="inferred from homology"/>
<name>A0A7M7MFT4_VARDE</name>
<dbReference type="OMA" id="FIAELEC"/>
<sequence>MNERLLTDTCDSLFHLGYKPSDEESVKQILDHPKRFSSLVSWLSKELHVLTHGVVDIIASLEDSSLESFGIEVSSALRALHCPYKRLMSGDLNERINTDNKKLLLLEFLTTEAQAARLFCPNKQEKRMRIEIRSSPEARDASQLLKSLDMTPPPANITLSIFFKKLEEHIMALKPIKQTALLNQSLTPMQWTLVEQAYHRLLKDFTVRRMVLIKRLDVTVLSFRWSSRMKDKQNELTQVYMPIRQELSVEPTVQLGDILAARHDVAVEEKTSCQNVRQNTQTSITKVIIGPVPDRGGRSDEMQPPPPEMPSWCARQEPTRDQAGRGRGRGGVGRGGIGFNQSASNYNNQGGGGGSSSYYNQGGGDFYNGSQGGRAVGRGYNQSSDSQGGYYNQGNYGSCGGQNYNRGSSHRRNEGRDYVSGRVQNAAWDDTRGKSGRGGSHRGGYRGSGGHHGGRY</sequence>
<feature type="compositionally biased region" description="Gly residues" evidence="2">
    <location>
        <begin position="329"/>
        <end position="338"/>
    </location>
</feature>
<feature type="region of interest" description="Disordered" evidence="2">
    <location>
        <begin position="374"/>
        <end position="456"/>
    </location>
</feature>
<dbReference type="EnsemblMetazoa" id="XM_022802882">
    <property type="protein sequence ID" value="XP_022658617"/>
    <property type="gene ID" value="LOC111249262"/>
</dbReference>
<evidence type="ECO:0000256" key="1">
    <source>
        <dbReference type="ARBA" id="ARBA00007218"/>
    </source>
</evidence>
<dbReference type="FunCoup" id="A0A7M7MFT4">
    <property type="interactions" value="1207"/>
</dbReference>
<protein>
    <recommendedName>
        <fullName evidence="5">Protein FAM98A</fullName>
    </recommendedName>
</protein>
<evidence type="ECO:0000256" key="2">
    <source>
        <dbReference type="SAM" id="MobiDB-lite"/>
    </source>
</evidence>
<dbReference type="GO" id="GO:0072669">
    <property type="term" value="C:tRNA-splicing ligase complex"/>
    <property type="evidence" value="ECO:0007669"/>
    <property type="project" value="TreeGrafter"/>
</dbReference>
<dbReference type="KEGG" id="vde:111249262"/>
<dbReference type="PANTHER" id="PTHR31353:SF1">
    <property type="entry name" value="PROTEIN FAM98B"/>
    <property type="match status" value="1"/>
</dbReference>
<dbReference type="PANTHER" id="PTHR31353">
    <property type="entry name" value="FAM98"/>
    <property type="match status" value="1"/>
</dbReference>
<feature type="region of interest" description="Disordered" evidence="2">
    <location>
        <begin position="289"/>
        <end position="357"/>
    </location>
</feature>
<dbReference type="Pfam" id="PF10239">
    <property type="entry name" value="DUF2465"/>
    <property type="match status" value="1"/>
</dbReference>
<dbReference type="RefSeq" id="XP_022658617.1">
    <property type="nucleotide sequence ID" value="XM_022802882.1"/>
</dbReference>
<keyword evidence="4" id="KW-1185">Reference proteome</keyword>